<feature type="transmembrane region" description="Helical" evidence="7">
    <location>
        <begin position="30"/>
        <end position="48"/>
    </location>
</feature>
<dbReference type="Pfam" id="PF07690">
    <property type="entry name" value="MFS_1"/>
    <property type="match status" value="1"/>
</dbReference>
<feature type="transmembrane region" description="Helical" evidence="7">
    <location>
        <begin position="95"/>
        <end position="118"/>
    </location>
</feature>
<dbReference type="InterPro" id="IPR011701">
    <property type="entry name" value="MFS"/>
</dbReference>
<dbReference type="InterPro" id="IPR020846">
    <property type="entry name" value="MFS_dom"/>
</dbReference>
<dbReference type="EMBL" id="JBHLZP010000200">
    <property type="protein sequence ID" value="MFB9835416.1"/>
    <property type="molecule type" value="Genomic_DNA"/>
</dbReference>
<dbReference type="InterPro" id="IPR036259">
    <property type="entry name" value="MFS_trans_sf"/>
</dbReference>
<feature type="domain" description="Major facilitator superfamily (MFS) profile" evidence="8">
    <location>
        <begin position="29"/>
        <end position="406"/>
    </location>
</feature>
<feature type="region of interest" description="Disordered" evidence="6">
    <location>
        <begin position="1"/>
        <end position="21"/>
    </location>
</feature>
<feature type="transmembrane region" description="Helical" evidence="7">
    <location>
        <begin position="124"/>
        <end position="145"/>
    </location>
</feature>
<dbReference type="Gene3D" id="1.20.1250.20">
    <property type="entry name" value="MFS general substrate transporter like domains"/>
    <property type="match status" value="1"/>
</dbReference>
<evidence type="ECO:0000256" key="1">
    <source>
        <dbReference type="ARBA" id="ARBA00004651"/>
    </source>
</evidence>
<dbReference type="InterPro" id="IPR050189">
    <property type="entry name" value="MFS_Efflux_Transporters"/>
</dbReference>
<dbReference type="PROSITE" id="PS50850">
    <property type="entry name" value="MFS"/>
    <property type="match status" value="1"/>
</dbReference>
<keyword evidence="3 7" id="KW-0812">Transmembrane</keyword>
<protein>
    <submittedName>
        <fullName evidence="9">MFS transporter</fullName>
    </submittedName>
</protein>
<feature type="transmembrane region" description="Helical" evidence="7">
    <location>
        <begin position="182"/>
        <end position="203"/>
    </location>
</feature>
<comment type="subcellular location">
    <subcellularLocation>
        <location evidence="1">Cell membrane</location>
        <topology evidence="1">Multi-pass membrane protein</topology>
    </subcellularLocation>
</comment>
<gene>
    <name evidence="9" type="ORF">ACFFNX_24855</name>
</gene>
<evidence type="ECO:0000313" key="9">
    <source>
        <dbReference type="EMBL" id="MFB9835416.1"/>
    </source>
</evidence>
<evidence type="ECO:0000313" key="10">
    <source>
        <dbReference type="Proteomes" id="UP001589627"/>
    </source>
</evidence>
<feature type="transmembrane region" description="Helical" evidence="7">
    <location>
        <begin position="358"/>
        <end position="379"/>
    </location>
</feature>
<feature type="transmembrane region" description="Helical" evidence="7">
    <location>
        <begin position="152"/>
        <end position="170"/>
    </location>
</feature>
<dbReference type="Proteomes" id="UP001589627">
    <property type="component" value="Unassembled WGS sequence"/>
</dbReference>
<dbReference type="SUPFAM" id="SSF103473">
    <property type="entry name" value="MFS general substrate transporter"/>
    <property type="match status" value="1"/>
</dbReference>
<feature type="transmembrane region" description="Helical" evidence="7">
    <location>
        <begin position="68"/>
        <end position="88"/>
    </location>
</feature>
<evidence type="ECO:0000256" key="2">
    <source>
        <dbReference type="ARBA" id="ARBA00022475"/>
    </source>
</evidence>
<feature type="compositionally biased region" description="Low complexity" evidence="6">
    <location>
        <begin position="1"/>
        <end position="18"/>
    </location>
</feature>
<accession>A0ABV5YK47</accession>
<dbReference type="PANTHER" id="PTHR43124:SF10">
    <property type="entry name" value="PURINE EFFLUX PUMP PBUE"/>
    <property type="match status" value="1"/>
</dbReference>
<evidence type="ECO:0000256" key="6">
    <source>
        <dbReference type="SAM" id="MobiDB-lite"/>
    </source>
</evidence>
<sequence length="410" mass="41901">MSHTPAARTPAQAAPSPAVATGDDRWRTHAVVLALGTFAVGTDAFVIAGVLPDIARSLRVGIGDAGQLVTVFSIAYAALAPVLAALTARWSRRTVLVTAMAVFALGNVVTALAPAYGLVLASRVVAGAGAAMYTANASATAAMLAGKERAKAIALVMLGLTSSLVLGAPLGTAIGTGLGWRATIWFVTVLGVLAGLTIALRLPSIRAPRPAGLRQRLAPLADRRVLGVLAATVVVFTGIYIPSTYVSVVYRPATGGDGDRVAILLLVFGVAATIGNLAVGHLSHHFTPRRVLIPVLLLLTALFVLLPPLRGSFVTAVPAVAVSGALSFSVTTPQQHRIIALVPAEQAPLVTSLYQSSLYLAVFLAGGVGAAGLGVRAIGPGRLPWVAAAFVLAAMVIVWATGRRPAERDA</sequence>
<evidence type="ECO:0000256" key="3">
    <source>
        <dbReference type="ARBA" id="ARBA00022692"/>
    </source>
</evidence>
<feature type="transmembrane region" description="Helical" evidence="7">
    <location>
        <begin position="261"/>
        <end position="279"/>
    </location>
</feature>
<comment type="caution">
    <text evidence="9">The sequence shown here is derived from an EMBL/GenBank/DDBJ whole genome shotgun (WGS) entry which is preliminary data.</text>
</comment>
<feature type="transmembrane region" description="Helical" evidence="7">
    <location>
        <begin position="385"/>
        <end position="402"/>
    </location>
</feature>
<keyword evidence="10" id="KW-1185">Reference proteome</keyword>
<evidence type="ECO:0000259" key="8">
    <source>
        <dbReference type="PROSITE" id="PS50850"/>
    </source>
</evidence>
<keyword evidence="5 7" id="KW-0472">Membrane</keyword>
<feature type="transmembrane region" description="Helical" evidence="7">
    <location>
        <begin position="291"/>
        <end position="307"/>
    </location>
</feature>
<organism evidence="9 10">
    <name type="scientific">Actinoallomurus acaciae</name>
    <dbReference type="NCBI Taxonomy" id="502577"/>
    <lineage>
        <taxon>Bacteria</taxon>
        <taxon>Bacillati</taxon>
        <taxon>Actinomycetota</taxon>
        <taxon>Actinomycetes</taxon>
        <taxon>Streptosporangiales</taxon>
        <taxon>Thermomonosporaceae</taxon>
        <taxon>Actinoallomurus</taxon>
    </lineage>
</organism>
<dbReference type="RefSeq" id="WP_378206871.1">
    <property type="nucleotide sequence ID" value="NZ_JBHLZP010000200.1"/>
</dbReference>
<dbReference type="PANTHER" id="PTHR43124">
    <property type="entry name" value="PURINE EFFLUX PUMP PBUE"/>
    <property type="match status" value="1"/>
</dbReference>
<feature type="transmembrane region" description="Helical" evidence="7">
    <location>
        <begin position="313"/>
        <end position="331"/>
    </location>
</feature>
<proteinExistence type="predicted"/>
<name>A0ABV5YK47_9ACTN</name>
<feature type="transmembrane region" description="Helical" evidence="7">
    <location>
        <begin position="224"/>
        <end position="241"/>
    </location>
</feature>
<evidence type="ECO:0000256" key="4">
    <source>
        <dbReference type="ARBA" id="ARBA00022989"/>
    </source>
</evidence>
<dbReference type="CDD" id="cd17324">
    <property type="entry name" value="MFS_NepI_like"/>
    <property type="match status" value="1"/>
</dbReference>
<reference evidence="9 10" key="1">
    <citation type="submission" date="2024-09" db="EMBL/GenBank/DDBJ databases">
        <authorList>
            <person name="Sun Q."/>
            <person name="Mori K."/>
        </authorList>
    </citation>
    <scope>NUCLEOTIDE SEQUENCE [LARGE SCALE GENOMIC DNA]</scope>
    <source>
        <strain evidence="9 10">TBRC 0563</strain>
    </source>
</reference>
<keyword evidence="4 7" id="KW-1133">Transmembrane helix</keyword>
<evidence type="ECO:0000256" key="5">
    <source>
        <dbReference type="ARBA" id="ARBA00023136"/>
    </source>
</evidence>
<evidence type="ECO:0000256" key="7">
    <source>
        <dbReference type="SAM" id="Phobius"/>
    </source>
</evidence>
<keyword evidence="2" id="KW-1003">Cell membrane</keyword>